<dbReference type="AlphaFoldDB" id="A0A821XZN6"/>
<comment type="caution">
    <text evidence="1">The sequence shown here is derived from an EMBL/GenBank/DDBJ whole genome shotgun (WGS) entry which is preliminary data.</text>
</comment>
<protein>
    <submittedName>
        <fullName evidence="1">Uncharacterized protein</fullName>
    </submittedName>
</protein>
<organism evidence="1 2">
    <name type="scientific">Pieris macdunnoughi</name>
    <dbReference type="NCBI Taxonomy" id="345717"/>
    <lineage>
        <taxon>Eukaryota</taxon>
        <taxon>Metazoa</taxon>
        <taxon>Ecdysozoa</taxon>
        <taxon>Arthropoda</taxon>
        <taxon>Hexapoda</taxon>
        <taxon>Insecta</taxon>
        <taxon>Pterygota</taxon>
        <taxon>Neoptera</taxon>
        <taxon>Endopterygota</taxon>
        <taxon>Lepidoptera</taxon>
        <taxon>Glossata</taxon>
        <taxon>Ditrysia</taxon>
        <taxon>Papilionoidea</taxon>
        <taxon>Pieridae</taxon>
        <taxon>Pierinae</taxon>
        <taxon>Pieris</taxon>
    </lineage>
</organism>
<accession>A0A821XZN6</accession>
<sequence>MTTEACTDLSSDHTPVILNMSSSVVLVQPAEKLHNKSTNWEMYKDKITMEIKLTNPLKTVEDIEEAIESFNKIIFEAVTIATKVRKNLPLTLNKYPKTIKDKISKRRILRKIWHESRYPADETAFNRSSNELKDLIKSFTNNNL</sequence>
<dbReference type="EMBL" id="CAJOBZ010000074">
    <property type="protein sequence ID" value="CAF4952532.1"/>
    <property type="molecule type" value="Genomic_DNA"/>
</dbReference>
<dbReference type="OrthoDB" id="7474049at2759"/>
<name>A0A821XZN6_9NEOP</name>
<evidence type="ECO:0000313" key="1">
    <source>
        <dbReference type="EMBL" id="CAF4952532.1"/>
    </source>
</evidence>
<dbReference type="Proteomes" id="UP000663880">
    <property type="component" value="Unassembled WGS sequence"/>
</dbReference>
<proteinExistence type="predicted"/>
<reference evidence="1" key="1">
    <citation type="submission" date="2021-02" db="EMBL/GenBank/DDBJ databases">
        <authorList>
            <person name="Steward A R."/>
        </authorList>
    </citation>
    <scope>NUCLEOTIDE SEQUENCE</scope>
</reference>
<evidence type="ECO:0000313" key="2">
    <source>
        <dbReference type="Proteomes" id="UP000663880"/>
    </source>
</evidence>
<gene>
    <name evidence="1" type="ORF">PMACD_LOCUS15830</name>
</gene>
<keyword evidence="2" id="KW-1185">Reference proteome</keyword>